<gene>
    <name evidence="2" type="ORF">FEM55_15570</name>
</gene>
<accession>A0A5R9KBG5</accession>
<dbReference type="Proteomes" id="UP000309788">
    <property type="component" value="Unassembled WGS sequence"/>
</dbReference>
<name>A0A5R9KBG5_9BACT</name>
<feature type="signal peptide" evidence="1">
    <location>
        <begin position="1"/>
        <end position="27"/>
    </location>
</feature>
<comment type="caution">
    <text evidence="2">The sequence shown here is derived from an EMBL/GenBank/DDBJ whole genome shotgun (WGS) entry which is preliminary data.</text>
</comment>
<keyword evidence="1" id="KW-0732">Signal</keyword>
<protein>
    <recommendedName>
        <fullName evidence="4">Outer membrane protein beta-barrel domain-containing protein</fullName>
    </recommendedName>
</protein>
<evidence type="ECO:0000313" key="2">
    <source>
        <dbReference type="EMBL" id="TLU92161.1"/>
    </source>
</evidence>
<evidence type="ECO:0008006" key="4">
    <source>
        <dbReference type="Google" id="ProtNLM"/>
    </source>
</evidence>
<proteinExistence type="predicted"/>
<evidence type="ECO:0000256" key="1">
    <source>
        <dbReference type="SAM" id="SignalP"/>
    </source>
</evidence>
<dbReference type="AlphaFoldDB" id="A0A5R9KBG5"/>
<evidence type="ECO:0000313" key="3">
    <source>
        <dbReference type="Proteomes" id="UP000309788"/>
    </source>
</evidence>
<reference evidence="2 3" key="1">
    <citation type="submission" date="2019-05" db="EMBL/GenBank/DDBJ databases">
        <authorList>
            <person name="Qu J.-H."/>
        </authorList>
    </citation>
    <scope>NUCLEOTIDE SEQUENCE [LARGE SCALE GENOMIC DNA]</scope>
    <source>
        <strain evidence="2 3">Z12</strain>
    </source>
</reference>
<dbReference type="RefSeq" id="WP_138282270.1">
    <property type="nucleotide sequence ID" value="NZ_BMGE01000003.1"/>
</dbReference>
<feature type="chain" id="PRO_5024299915" description="Outer membrane protein beta-barrel domain-containing protein" evidence="1">
    <location>
        <begin position="28"/>
        <end position="375"/>
    </location>
</feature>
<organism evidence="2 3">
    <name type="scientific">Dyadobacter sediminis</name>
    <dbReference type="NCBI Taxonomy" id="1493691"/>
    <lineage>
        <taxon>Bacteria</taxon>
        <taxon>Pseudomonadati</taxon>
        <taxon>Bacteroidota</taxon>
        <taxon>Cytophagia</taxon>
        <taxon>Cytophagales</taxon>
        <taxon>Spirosomataceae</taxon>
        <taxon>Dyadobacter</taxon>
    </lineage>
</organism>
<keyword evidence="3" id="KW-1185">Reference proteome</keyword>
<dbReference type="OrthoDB" id="943086at2"/>
<dbReference type="EMBL" id="VCEI01000025">
    <property type="protein sequence ID" value="TLU92161.1"/>
    <property type="molecule type" value="Genomic_DNA"/>
</dbReference>
<sequence>MILIRNVLKTIAFTTCCLLLIFNMAVAQSDTLKWHPGIKLKFSDFTIDQSTTHAFADIIVYYDYSSSPMKFGRYFPLTHADAIFNRKTASLPDSSEKNLRYAQLLFDLSGYESRLIKLKAMELGELNARNAPVKQTMDDIFFKVNNEISLLKKDMTESISKSGDEQVLSEWEAKVAALLQSTPEVITETTLGKWQVGMFMGIAQSYFSGKSSHYFTTATGLDYGLNVDLKRSRLVFDVNLDFNKTKIGFEQNGNWQTGMKTHFASVEITYGFKLPKNKWLAVPYAGLSLNELTPRRPSDEDKRSLDGAGPVIGLEINRFFGNMTDSWENVNLFYKCRASFNPANLIKDNGGTQFNLKIAVGFDTRRVKSRLAKKM</sequence>